<evidence type="ECO:0000256" key="6">
    <source>
        <dbReference type="SAM" id="Phobius"/>
    </source>
</evidence>
<dbReference type="OrthoDB" id="12374at2157"/>
<feature type="domain" description="Type II secretion system protein GspF" evidence="7">
    <location>
        <begin position="139"/>
        <end position="266"/>
    </location>
</feature>
<comment type="subcellular location">
    <subcellularLocation>
        <location evidence="1">Cell membrane</location>
        <topology evidence="1">Multi-pass membrane protein</topology>
    </subcellularLocation>
</comment>
<name>A0A7Z8KNE1_9EURY</name>
<keyword evidence="3 6" id="KW-0812">Transmembrane</keyword>
<evidence type="ECO:0000256" key="3">
    <source>
        <dbReference type="ARBA" id="ARBA00022692"/>
    </source>
</evidence>
<keyword evidence="5 6" id="KW-0472">Membrane</keyword>
<evidence type="ECO:0000259" key="7">
    <source>
        <dbReference type="Pfam" id="PF00482"/>
    </source>
</evidence>
<dbReference type="AlphaFoldDB" id="A0A7Z8KNE1"/>
<evidence type="ECO:0000256" key="2">
    <source>
        <dbReference type="ARBA" id="ARBA00022475"/>
    </source>
</evidence>
<evidence type="ECO:0000313" key="9">
    <source>
        <dbReference type="Proteomes" id="UP000319335"/>
    </source>
</evidence>
<evidence type="ECO:0000256" key="4">
    <source>
        <dbReference type="ARBA" id="ARBA00022989"/>
    </source>
</evidence>
<feature type="transmembrane region" description="Helical" evidence="6">
    <location>
        <begin position="279"/>
        <end position="303"/>
    </location>
</feature>
<dbReference type="PANTHER" id="PTHR35402:SF1">
    <property type="entry name" value="TYPE II SECRETION SYSTEM PROTEIN GSPF DOMAIN-CONTAINING PROTEIN"/>
    <property type="match status" value="1"/>
</dbReference>
<dbReference type="InterPro" id="IPR018076">
    <property type="entry name" value="T2SS_GspF_dom"/>
</dbReference>
<organism evidence="8 9">
    <name type="scientific">Methanolobus vulcani</name>
    <dbReference type="NCBI Taxonomy" id="38026"/>
    <lineage>
        <taxon>Archaea</taxon>
        <taxon>Methanobacteriati</taxon>
        <taxon>Methanobacteriota</taxon>
        <taxon>Stenosarchaea group</taxon>
        <taxon>Methanomicrobia</taxon>
        <taxon>Methanosarcinales</taxon>
        <taxon>Methanosarcinaceae</taxon>
        <taxon>Methanolobus</taxon>
    </lineage>
</organism>
<evidence type="ECO:0000256" key="1">
    <source>
        <dbReference type="ARBA" id="ARBA00004651"/>
    </source>
</evidence>
<evidence type="ECO:0000256" key="5">
    <source>
        <dbReference type="ARBA" id="ARBA00023136"/>
    </source>
</evidence>
<protein>
    <submittedName>
        <fullName evidence="8">Secretion system protein</fullName>
    </submittedName>
</protein>
<feature type="transmembrane region" description="Helical" evidence="6">
    <location>
        <begin position="134"/>
        <end position="153"/>
    </location>
</feature>
<proteinExistence type="predicted"/>
<dbReference type="GO" id="GO:0005886">
    <property type="term" value="C:plasma membrane"/>
    <property type="evidence" value="ECO:0007669"/>
    <property type="project" value="UniProtKB-SubCell"/>
</dbReference>
<evidence type="ECO:0000313" key="8">
    <source>
        <dbReference type="EMBL" id="TQD25333.1"/>
    </source>
</evidence>
<dbReference type="RefSeq" id="WP_154810058.1">
    <property type="nucleotide sequence ID" value="NZ_VIAQ01000015.1"/>
</dbReference>
<comment type="caution">
    <text evidence="8">The sequence shown here is derived from an EMBL/GenBank/DDBJ whole genome shotgun (WGS) entry which is preliminary data.</text>
</comment>
<dbReference type="Proteomes" id="UP000319335">
    <property type="component" value="Unassembled WGS sequence"/>
</dbReference>
<accession>A0A7Z8KNE1</accession>
<gene>
    <name evidence="8" type="ORF">FKV42_09880</name>
</gene>
<dbReference type="InterPro" id="IPR056569">
    <property type="entry name" value="ArlJ-like"/>
</dbReference>
<sequence length="307" mass="34720">MANPYFIFAYNLFGKYYEKKRVEFFGLRHNLLKNRLDLSFDVYMSSALLSSILSALVALLVITFLFLIFGVPNVQPTRIMIPGWMTPYLQYKSIVLGVFFEIFFTALVFAIVYKIFLVYPSIMAGDRKRRIDTMLPYAVNYMSAMSGAGVLPVDLFRSLANNDIYGEMSVECRYLVRDLEILGHDLVTAMKNLSVTTPSTAFQDFLQGAITVVASGGQLEPYFEIKTEQYIMENRQNQKEFLETLGLLGETYVTAFVAGPLFLVVVISIMSIMGSAQMVFLYIIIYALIPIGSIMYVVLISMMTPEA</sequence>
<dbReference type="EMBL" id="VIAQ01000015">
    <property type="protein sequence ID" value="TQD25333.1"/>
    <property type="molecule type" value="Genomic_DNA"/>
</dbReference>
<reference evidence="8 9" key="1">
    <citation type="submission" date="2019-06" db="EMBL/GenBank/DDBJ databases">
        <title>Draft genome sequence of Methanolobus vulcani B1d.</title>
        <authorList>
            <person name="Creighbaum A.J."/>
            <person name="Ticak T."/>
            <person name="Hariraju D."/>
            <person name="Arivett B.A."/>
            <person name="Ferguson D.J.Jr."/>
        </authorList>
    </citation>
    <scope>NUCLEOTIDE SEQUENCE [LARGE SCALE GENOMIC DNA]</scope>
    <source>
        <strain evidence="8 9">B1d</strain>
    </source>
</reference>
<keyword evidence="9" id="KW-1185">Reference proteome</keyword>
<keyword evidence="2" id="KW-1003">Cell membrane</keyword>
<feature type="transmembrane region" description="Helical" evidence="6">
    <location>
        <begin position="252"/>
        <end position="272"/>
    </location>
</feature>
<keyword evidence="4 6" id="KW-1133">Transmembrane helix</keyword>
<dbReference type="Pfam" id="PF00482">
    <property type="entry name" value="T2SSF"/>
    <property type="match status" value="1"/>
</dbReference>
<dbReference type="PANTHER" id="PTHR35402">
    <property type="entry name" value="INTEGRAL MEMBRANE PROTEIN-RELATED"/>
    <property type="match status" value="1"/>
</dbReference>
<feature type="transmembrane region" description="Helical" evidence="6">
    <location>
        <begin position="42"/>
        <end position="69"/>
    </location>
</feature>
<feature type="transmembrane region" description="Helical" evidence="6">
    <location>
        <begin position="89"/>
        <end position="113"/>
    </location>
</feature>